<keyword evidence="3" id="KW-0378">Hydrolase</keyword>
<evidence type="ECO:0000313" key="6">
    <source>
        <dbReference type="EMBL" id="MFC7304317.1"/>
    </source>
</evidence>
<dbReference type="SMART" id="SM00191">
    <property type="entry name" value="Int_alpha"/>
    <property type="match status" value="5"/>
</dbReference>
<sequence>MAKHKRVPAPSPRRIRLAGATAAVAALTGGLFVSAASTATAADSVHHSDADFNNDGMGDVAYSAGNATVAGKTGAGQIVALYGSASGADSAHRKTVSQESAGIPGSAETNDAFGWVSAYGDFNGDGFDDLAVSAQLEDVSGDKDGGAVTLMWGSANGLRGGTTLKDPAASSHDKWGRALAAGDFDGDGTEDLAVGSTSSRIHVFKDGISTSGTAGGRYTITPDIQSGDPTGPLNLTAGDVNGDKRTDLVVDGYETDSEYGWNTNYYVPGTDNGLAVSGAQELKRGVITGIGDINGDGYGDIVTGQNWDPTTDGSPSIPEAGTGGKIHVIYGSAAGPAAATAIDQNSPGVPGSSERGDWFGGELSLGDINGDGRTDIVVGSEGENLAGVTNTGSVSVLYGSESGVATTGAQFFAQSTPGVPGSDEKDDYFGAEMKLTDLTGDGRADLTVGAIGENGFNGALTYLPSDGTRITTAGARSLSTTAVGVSTSGQPVFGGNAAN</sequence>
<feature type="signal peptide" evidence="5">
    <location>
        <begin position="1"/>
        <end position="41"/>
    </location>
</feature>
<name>A0ABW2JET3_9ACTN</name>
<evidence type="ECO:0000256" key="3">
    <source>
        <dbReference type="ARBA" id="ARBA00022801"/>
    </source>
</evidence>
<dbReference type="Pfam" id="PF01839">
    <property type="entry name" value="FG-GAP"/>
    <property type="match status" value="3"/>
</dbReference>
<keyword evidence="7" id="KW-1185">Reference proteome</keyword>
<dbReference type="InterPro" id="IPR013517">
    <property type="entry name" value="FG-GAP"/>
</dbReference>
<keyword evidence="4" id="KW-0325">Glycoprotein</keyword>
<proteinExistence type="predicted"/>
<dbReference type="RefSeq" id="WP_381828589.1">
    <property type="nucleotide sequence ID" value="NZ_JBHTCF010000003.1"/>
</dbReference>
<dbReference type="PANTHER" id="PTHR23221:SF7">
    <property type="entry name" value="PHOSPHATIDYLINOSITOL-GLYCAN-SPECIFIC PHOSPHOLIPASE D"/>
    <property type="match status" value="1"/>
</dbReference>
<dbReference type="PANTHER" id="PTHR23221">
    <property type="entry name" value="GLYCOSYLPHOSPHATIDYLINOSITOL PHOSPHOLIPASE D"/>
    <property type="match status" value="1"/>
</dbReference>
<keyword evidence="2" id="KW-0677">Repeat</keyword>
<gene>
    <name evidence="6" type="ORF">ACFQVC_08860</name>
</gene>
<comment type="caution">
    <text evidence="6">The sequence shown here is derived from an EMBL/GenBank/DDBJ whole genome shotgun (WGS) entry which is preliminary data.</text>
</comment>
<feature type="chain" id="PRO_5046360973" evidence="5">
    <location>
        <begin position="42"/>
        <end position="499"/>
    </location>
</feature>
<dbReference type="Gene3D" id="2.130.10.130">
    <property type="entry name" value="Integrin alpha, N-terminal"/>
    <property type="match status" value="3"/>
</dbReference>
<keyword evidence="1 5" id="KW-0732">Signal</keyword>
<accession>A0ABW2JET3</accession>
<evidence type="ECO:0000256" key="2">
    <source>
        <dbReference type="ARBA" id="ARBA00022737"/>
    </source>
</evidence>
<evidence type="ECO:0000313" key="7">
    <source>
        <dbReference type="Proteomes" id="UP001596523"/>
    </source>
</evidence>
<dbReference type="InterPro" id="IPR013519">
    <property type="entry name" value="Int_alpha_beta-p"/>
</dbReference>
<evidence type="ECO:0000256" key="5">
    <source>
        <dbReference type="SAM" id="SignalP"/>
    </source>
</evidence>
<dbReference type="PROSITE" id="PS51470">
    <property type="entry name" value="FG_GAP"/>
    <property type="match status" value="2"/>
</dbReference>
<evidence type="ECO:0000256" key="4">
    <source>
        <dbReference type="ARBA" id="ARBA00023180"/>
    </source>
</evidence>
<evidence type="ECO:0000256" key="1">
    <source>
        <dbReference type="ARBA" id="ARBA00022729"/>
    </source>
</evidence>
<dbReference type="InterPro" id="IPR028994">
    <property type="entry name" value="Integrin_alpha_N"/>
</dbReference>
<dbReference type="EMBL" id="JBHTCF010000003">
    <property type="protein sequence ID" value="MFC7304317.1"/>
    <property type="molecule type" value="Genomic_DNA"/>
</dbReference>
<reference evidence="7" key="1">
    <citation type="journal article" date="2019" name="Int. J. Syst. Evol. Microbiol.">
        <title>The Global Catalogue of Microorganisms (GCM) 10K type strain sequencing project: providing services to taxonomists for standard genome sequencing and annotation.</title>
        <authorList>
            <consortium name="The Broad Institute Genomics Platform"/>
            <consortium name="The Broad Institute Genome Sequencing Center for Infectious Disease"/>
            <person name="Wu L."/>
            <person name="Ma J."/>
        </authorList>
    </citation>
    <scope>NUCLEOTIDE SEQUENCE [LARGE SCALE GENOMIC DNA]</scope>
    <source>
        <strain evidence="7">SYNS20</strain>
    </source>
</reference>
<protein>
    <submittedName>
        <fullName evidence="6">FG-GAP and VCBS repeat-containing protein</fullName>
    </submittedName>
</protein>
<dbReference type="SUPFAM" id="SSF69318">
    <property type="entry name" value="Integrin alpha N-terminal domain"/>
    <property type="match status" value="1"/>
</dbReference>
<organism evidence="6 7">
    <name type="scientific">Streptomyces monticola</name>
    <dbReference type="NCBI Taxonomy" id="2666263"/>
    <lineage>
        <taxon>Bacteria</taxon>
        <taxon>Bacillati</taxon>
        <taxon>Actinomycetota</taxon>
        <taxon>Actinomycetes</taxon>
        <taxon>Kitasatosporales</taxon>
        <taxon>Streptomycetaceae</taxon>
        <taxon>Streptomyces</taxon>
    </lineage>
</organism>
<dbReference type="Proteomes" id="UP001596523">
    <property type="component" value="Unassembled WGS sequence"/>
</dbReference>